<evidence type="ECO:0000256" key="13">
    <source>
        <dbReference type="PIRSR" id="PIRSR602401-1"/>
    </source>
</evidence>
<dbReference type="InterPro" id="IPR036396">
    <property type="entry name" value="Cyt_P450_sf"/>
</dbReference>
<name>A0AA39UT28_9AGAR</name>
<keyword evidence="12" id="KW-0472">Membrane</keyword>
<dbReference type="PRINTS" id="PR00385">
    <property type="entry name" value="P450"/>
</dbReference>
<evidence type="ECO:0000256" key="1">
    <source>
        <dbReference type="ARBA" id="ARBA00001971"/>
    </source>
</evidence>
<comment type="similarity">
    <text evidence="4">Belongs to the cytochrome P450 family.</text>
</comment>
<comment type="pathway">
    <text evidence="3">Secondary metabolite biosynthesis; terpenoid biosynthesis.</text>
</comment>
<dbReference type="GO" id="GO:0020037">
    <property type="term" value="F:heme binding"/>
    <property type="evidence" value="ECO:0007669"/>
    <property type="project" value="InterPro"/>
</dbReference>
<dbReference type="InterPro" id="IPR002401">
    <property type="entry name" value="Cyt_P450_E_grp-I"/>
</dbReference>
<dbReference type="PANTHER" id="PTHR24305">
    <property type="entry name" value="CYTOCHROME P450"/>
    <property type="match status" value="1"/>
</dbReference>
<dbReference type="GO" id="GO:0005506">
    <property type="term" value="F:iron ion binding"/>
    <property type="evidence" value="ECO:0007669"/>
    <property type="project" value="InterPro"/>
</dbReference>
<dbReference type="GO" id="GO:0016020">
    <property type="term" value="C:membrane"/>
    <property type="evidence" value="ECO:0007669"/>
    <property type="project" value="UniProtKB-SubCell"/>
</dbReference>
<protein>
    <submittedName>
        <fullName evidence="14">Cytochrome P450</fullName>
    </submittedName>
</protein>
<dbReference type="Proteomes" id="UP001175228">
    <property type="component" value="Unassembled WGS sequence"/>
</dbReference>
<dbReference type="InterPro" id="IPR050121">
    <property type="entry name" value="Cytochrome_P450_monoxygenase"/>
</dbReference>
<dbReference type="InterPro" id="IPR001128">
    <property type="entry name" value="Cyt_P450"/>
</dbReference>
<keyword evidence="5 13" id="KW-0349">Heme</keyword>
<comment type="caution">
    <text evidence="14">The sequence shown here is derived from an EMBL/GenBank/DDBJ whole genome shotgun (WGS) entry which is preliminary data.</text>
</comment>
<evidence type="ECO:0000313" key="14">
    <source>
        <dbReference type="EMBL" id="KAK0496199.1"/>
    </source>
</evidence>
<dbReference type="Gene3D" id="1.10.630.10">
    <property type="entry name" value="Cytochrome P450"/>
    <property type="match status" value="1"/>
</dbReference>
<keyword evidence="6" id="KW-0812">Transmembrane</keyword>
<dbReference type="SUPFAM" id="SSF48264">
    <property type="entry name" value="Cytochrome P450"/>
    <property type="match status" value="1"/>
</dbReference>
<keyword evidence="11" id="KW-0503">Monooxygenase</keyword>
<keyword evidence="9" id="KW-0560">Oxidoreductase</keyword>
<keyword evidence="7 13" id="KW-0479">Metal-binding</keyword>
<evidence type="ECO:0000313" key="15">
    <source>
        <dbReference type="Proteomes" id="UP001175228"/>
    </source>
</evidence>
<keyword evidence="8" id="KW-1133">Transmembrane helix</keyword>
<accession>A0AA39UT28</accession>
<comment type="subcellular location">
    <subcellularLocation>
        <location evidence="2">Membrane</location>
    </subcellularLocation>
</comment>
<evidence type="ECO:0000256" key="4">
    <source>
        <dbReference type="ARBA" id="ARBA00010617"/>
    </source>
</evidence>
<dbReference type="GO" id="GO:0016705">
    <property type="term" value="F:oxidoreductase activity, acting on paired donors, with incorporation or reduction of molecular oxygen"/>
    <property type="evidence" value="ECO:0007669"/>
    <property type="project" value="InterPro"/>
</dbReference>
<gene>
    <name evidence="14" type="ORF">EDD18DRAFT_1391073</name>
</gene>
<evidence type="ECO:0000256" key="8">
    <source>
        <dbReference type="ARBA" id="ARBA00022989"/>
    </source>
</evidence>
<dbReference type="PANTHER" id="PTHR24305:SF166">
    <property type="entry name" value="CYTOCHROME P450 12A4, MITOCHONDRIAL-RELATED"/>
    <property type="match status" value="1"/>
</dbReference>
<evidence type="ECO:0000256" key="12">
    <source>
        <dbReference type="ARBA" id="ARBA00023136"/>
    </source>
</evidence>
<keyword evidence="10 13" id="KW-0408">Iron</keyword>
<evidence type="ECO:0000256" key="3">
    <source>
        <dbReference type="ARBA" id="ARBA00004721"/>
    </source>
</evidence>
<organism evidence="14 15">
    <name type="scientific">Armillaria luteobubalina</name>
    <dbReference type="NCBI Taxonomy" id="153913"/>
    <lineage>
        <taxon>Eukaryota</taxon>
        <taxon>Fungi</taxon>
        <taxon>Dikarya</taxon>
        <taxon>Basidiomycota</taxon>
        <taxon>Agaricomycotina</taxon>
        <taxon>Agaricomycetes</taxon>
        <taxon>Agaricomycetidae</taxon>
        <taxon>Agaricales</taxon>
        <taxon>Marasmiineae</taxon>
        <taxon>Physalacriaceae</taxon>
        <taxon>Armillaria</taxon>
    </lineage>
</organism>
<evidence type="ECO:0000256" key="6">
    <source>
        <dbReference type="ARBA" id="ARBA00022692"/>
    </source>
</evidence>
<keyword evidence="15" id="KW-1185">Reference proteome</keyword>
<sequence>MLTIFLIVCLTIAYSIYKRWTRISISQVPGPESKSFLYGNLPELFQAQAAEGNTSLAETFGFSTYTVQQGRLQVAADVWGCHQDPCTSGRRPSSHSDPKALQHIIIQRATASPKPPSRGGDIAPDFRFLLGDDHKRYRKVMLPGFGGPESKSFFPTFFACAEKMSQKWKDSIEISQDQSAVLDAASWISRATLDAIGQGTNQALAAAFDYQFGALDDSDNALAKAYTNLFFDIFGTMTKGAILSLSIMDHLPSKVVSFLMRQFPSGRLNHGLLINKLSTVVAKELVDQKFDALLEGKGRRDVMSLLVKANASESPKTQLEERELLGQMNIIILAGHETTTNTLCFALIELCKRPELQERLRKEIRATERVIHDRGDTQFTPSDFESMPFLSAMIKETLRFHPVAYNIYRVAEKDDVLPLSTPITTTSGKVLHELPIPKGLHVDASIAAYNRQVPSPLPANKEIFGDDADVFDPDRWLRDASPKTKTALGVYANLFTFAGGSRSCIGWRFAVMELHAFVIELLSNFEFSLTETHGIRREACGIMTPTIEGQAEKGSQLPLKIRLAHRDD</sequence>
<proteinExistence type="inferred from homology"/>
<comment type="cofactor">
    <cofactor evidence="1 13">
        <name>heme</name>
        <dbReference type="ChEBI" id="CHEBI:30413"/>
    </cofactor>
</comment>
<reference evidence="14" key="1">
    <citation type="submission" date="2023-06" db="EMBL/GenBank/DDBJ databases">
        <authorList>
            <consortium name="Lawrence Berkeley National Laboratory"/>
            <person name="Ahrendt S."/>
            <person name="Sahu N."/>
            <person name="Indic B."/>
            <person name="Wong-Bajracharya J."/>
            <person name="Merenyi Z."/>
            <person name="Ke H.-M."/>
            <person name="Monk M."/>
            <person name="Kocsube S."/>
            <person name="Drula E."/>
            <person name="Lipzen A."/>
            <person name="Balint B."/>
            <person name="Henrissat B."/>
            <person name="Andreopoulos B."/>
            <person name="Martin F.M."/>
            <person name="Harder C.B."/>
            <person name="Rigling D."/>
            <person name="Ford K.L."/>
            <person name="Foster G.D."/>
            <person name="Pangilinan J."/>
            <person name="Papanicolaou A."/>
            <person name="Barry K."/>
            <person name="LaButti K."/>
            <person name="Viragh M."/>
            <person name="Koriabine M."/>
            <person name="Yan M."/>
            <person name="Riley R."/>
            <person name="Champramary S."/>
            <person name="Plett K.L."/>
            <person name="Tsai I.J."/>
            <person name="Slot J."/>
            <person name="Sipos G."/>
            <person name="Plett J."/>
            <person name="Nagy L.G."/>
            <person name="Grigoriev I.V."/>
        </authorList>
    </citation>
    <scope>NUCLEOTIDE SEQUENCE</scope>
    <source>
        <strain evidence="14">HWK02</strain>
    </source>
</reference>
<evidence type="ECO:0000256" key="11">
    <source>
        <dbReference type="ARBA" id="ARBA00023033"/>
    </source>
</evidence>
<evidence type="ECO:0000256" key="10">
    <source>
        <dbReference type="ARBA" id="ARBA00023004"/>
    </source>
</evidence>
<evidence type="ECO:0000256" key="5">
    <source>
        <dbReference type="ARBA" id="ARBA00022617"/>
    </source>
</evidence>
<dbReference type="Pfam" id="PF00067">
    <property type="entry name" value="p450"/>
    <property type="match status" value="1"/>
</dbReference>
<evidence type="ECO:0000256" key="7">
    <source>
        <dbReference type="ARBA" id="ARBA00022723"/>
    </source>
</evidence>
<evidence type="ECO:0000256" key="2">
    <source>
        <dbReference type="ARBA" id="ARBA00004370"/>
    </source>
</evidence>
<dbReference type="EMBL" id="JAUEPU010000016">
    <property type="protein sequence ID" value="KAK0496199.1"/>
    <property type="molecule type" value="Genomic_DNA"/>
</dbReference>
<dbReference type="AlphaFoldDB" id="A0AA39UT28"/>
<evidence type="ECO:0000256" key="9">
    <source>
        <dbReference type="ARBA" id="ARBA00023002"/>
    </source>
</evidence>
<dbReference type="GO" id="GO:0004497">
    <property type="term" value="F:monooxygenase activity"/>
    <property type="evidence" value="ECO:0007669"/>
    <property type="project" value="UniProtKB-KW"/>
</dbReference>
<feature type="binding site" description="axial binding residue" evidence="13">
    <location>
        <position position="504"/>
    </location>
    <ligand>
        <name>heme</name>
        <dbReference type="ChEBI" id="CHEBI:30413"/>
    </ligand>
    <ligandPart>
        <name>Fe</name>
        <dbReference type="ChEBI" id="CHEBI:18248"/>
    </ligandPart>
</feature>
<dbReference type="PRINTS" id="PR00463">
    <property type="entry name" value="EP450I"/>
</dbReference>